<evidence type="ECO:0000313" key="2">
    <source>
        <dbReference type="Proteomes" id="UP001060215"/>
    </source>
</evidence>
<organism evidence="1 2">
    <name type="scientific">Camellia lanceoleosa</name>
    <dbReference type="NCBI Taxonomy" id="1840588"/>
    <lineage>
        <taxon>Eukaryota</taxon>
        <taxon>Viridiplantae</taxon>
        <taxon>Streptophyta</taxon>
        <taxon>Embryophyta</taxon>
        <taxon>Tracheophyta</taxon>
        <taxon>Spermatophyta</taxon>
        <taxon>Magnoliopsida</taxon>
        <taxon>eudicotyledons</taxon>
        <taxon>Gunneridae</taxon>
        <taxon>Pentapetalae</taxon>
        <taxon>asterids</taxon>
        <taxon>Ericales</taxon>
        <taxon>Theaceae</taxon>
        <taxon>Camellia</taxon>
    </lineage>
</organism>
<name>A0ACC0F4J5_9ERIC</name>
<sequence>MIFLPHFVALSNFRFVVLGKSRTPTIRASGKPHGLITRYSLLKKFSEFEDDPHLYVLKPIKYVGIEVWQIEKDAFEKAEKARRAKEEEDCGAEIVITLTVTEDKGIEQEAKNALRTLNSSFTLLNLKASTFPHPKPITRRILLSFIKSLLSIATNDYKQELFSNKVIAMDMPELSLDSVWKVFFGNTDFIEYAQAPCTPGLMEEPNLSKVQEASACDDHLELGEESNLSNILL</sequence>
<dbReference type="Proteomes" id="UP001060215">
    <property type="component" value="Chromosome 11"/>
</dbReference>
<evidence type="ECO:0000313" key="1">
    <source>
        <dbReference type="EMBL" id="KAI7983440.1"/>
    </source>
</evidence>
<protein>
    <submittedName>
        <fullName evidence="1">Sister chromatid cohesion 1 protein 4</fullName>
    </submittedName>
</protein>
<gene>
    <name evidence="1" type="ORF">LOK49_LG15G01781</name>
</gene>
<proteinExistence type="predicted"/>
<comment type="caution">
    <text evidence="1">The sequence shown here is derived from an EMBL/GenBank/DDBJ whole genome shotgun (WGS) entry which is preliminary data.</text>
</comment>
<accession>A0ACC0F4J5</accession>
<dbReference type="EMBL" id="CM045768">
    <property type="protein sequence ID" value="KAI7983440.1"/>
    <property type="molecule type" value="Genomic_DNA"/>
</dbReference>
<reference evidence="1 2" key="1">
    <citation type="journal article" date="2022" name="Plant J.">
        <title>Chromosome-level genome of Camellia lanceoleosa provides a valuable resource for understanding genome evolution and self-incompatibility.</title>
        <authorList>
            <person name="Gong W."/>
            <person name="Xiao S."/>
            <person name="Wang L."/>
            <person name="Liao Z."/>
            <person name="Chang Y."/>
            <person name="Mo W."/>
            <person name="Hu G."/>
            <person name="Li W."/>
            <person name="Zhao G."/>
            <person name="Zhu H."/>
            <person name="Hu X."/>
            <person name="Ji K."/>
            <person name="Xiang X."/>
            <person name="Song Q."/>
            <person name="Yuan D."/>
            <person name="Jin S."/>
            <person name="Zhang L."/>
        </authorList>
    </citation>
    <scope>NUCLEOTIDE SEQUENCE [LARGE SCALE GENOMIC DNA]</scope>
    <source>
        <strain evidence="1">SQ_2022a</strain>
    </source>
</reference>
<keyword evidence="2" id="KW-1185">Reference proteome</keyword>